<dbReference type="RefSeq" id="WP_133869725.1">
    <property type="nucleotide sequence ID" value="NZ_SOAU01000001.1"/>
</dbReference>
<organism evidence="2 3">
    <name type="scientific">Ilumatobacter fluminis</name>
    <dbReference type="NCBI Taxonomy" id="467091"/>
    <lineage>
        <taxon>Bacteria</taxon>
        <taxon>Bacillati</taxon>
        <taxon>Actinomycetota</taxon>
        <taxon>Acidimicrobiia</taxon>
        <taxon>Acidimicrobiales</taxon>
        <taxon>Ilumatobacteraceae</taxon>
        <taxon>Ilumatobacter</taxon>
    </lineage>
</organism>
<sequence length="196" mass="21215">MWRAALVGLLGLSPAASDPLVPVPEGCTAPTAPHVVFVGEVVDRDYRTIRFEIDRIRAGNPAPFGFDDDLVDVRYGLDAQYLDDGETYLVSAVVHPDLGLLTSKVTDPIENFGGDEVIGVSETDVDCPEFDDPMRTLHVDGTTIETSLLQPFFDARIRILGAVLVPIGLAFGAIFALATFRLSLSGLFNAVRPSRR</sequence>
<keyword evidence="1" id="KW-0812">Transmembrane</keyword>
<feature type="transmembrane region" description="Helical" evidence="1">
    <location>
        <begin position="159"/>
        <end position="180"/>
    </location>
</feature>
<dbReference type="Proteomes" id="UP000294558">
    <property type="component" value="Unassembled WGS sequence"/>
</dbReference>
<keyword evidence="1" id="KW-0472">Membrane</keyword>
<dbReference type="OrthoDB" id="5244092at2"/>
<comment type="caution">
    <text evidence="2">The sequence shown here is derived from an EMBL/GenBank/DDBJ whole genome shotgun (WGS) entry which is preliminary data.</text>
</comment>
<evidence type="ECO:0000313" key="3">
    <source>
        <dbReference type="Proteomes" id="UP000294558"/>
    </source>
</evidence>
<name>A0A4R7I2P6_9ACTN</name>
<keyword evidence="3" id="KW-1185">Reference proteome</keyword>
<accession>A0A4R7I2P6</accession>
<dbReference type="EMBL" id="SOAU01000001">
    <property type="protein sequence ID" value="TDT17434.1"/>
    <property type="molecule type" value="Genomic_DNA"/>
</dbReference>
<evidence type="ECO:0000313" key="2">
    <source>
        <dbReference type="EMBL" id="TDT17434.1"/>
    </source>
</evidence>
<proteinExistence type="predicted"/>
<evidence type="ECO:0000256" key="1">
    <source>
        <dbReference type="SAM" id="Phobius"/>
    </source>
</evidence>
<protein>
    <submittedName>
        <fullName evidence="2">Uncharacterized protein</fullName>
    </submittedName>
</protein>
<dbReference type="AlphaFoldDB" id="A0A4R7I2P6"/>
<reference evidence="2 3" key="1">
    <citation type="submission" date="2019-03" db="EMBL/GenBank/DDBJ databases">
        <title>Sequencing the genomes of 1000 actinobacteria strains.</title>
        <authorList>
            <person name="Klenk H.-P."/>
        </authorList>
    </citation>
    <scope>NUCLEOTIDE SEQUENCE [LARGE SCALE GENOMIC DNA]</scope>
    <source>
        <strain evidence="2 3">DSM 18936</strain>
    </source>
</reference>
<keyword evidence="1" id="KW-1133">Transmembrane helix</keyword>
<gene>
    <name evidence="2" type="ORF">BDK89_3043</name>
</gene>